<protein>
    <submittedName>
        <fullName evidence="1">Uncharacterized protein</fullName>
    </submittedName>
</protein>
<gene>
    <name evidence="1" type="ORF">RhiirA4_486356</name>
</gene>
<accession>A0A2I1HRC7</accession>
<reference evidence="1 2" key="1">
    <citation type="submission" date="2015-10" db="EMBL/GenBank/DDBJ databases">
        <title>Genome analyses suggest a sexual origin of heterokaryosis in a supposedly ancient asexual fungus.</title>
        <authorList>
            <person name="Ropars J."/>
            <person name="Sedzielewska K."/>
            <person name="Noel J."/>
            <person name="Charron P."/>
            <person name="Farinelli L."/>
            <person name="Marton T."/>
            <person name="Kruger M."/>
            <person name="Pelin A."/>
            <person name="Brachmann A."/>
            <person name="Corradi N."/>
        </authorList>
    </citation>
    <scope>NUCLEOTIDE SEQUENCE [LARGE SCALE GENOMIC DNA]</scope>
    <source>
        <strain evidence="1 2">A4</strain>
    </source>
</reference>
<proteinExistence type="predicted"/>
<dbReference type="Proteomes" id="UP000234323">
    <property type="component" value="Unassembled WGS sequence"/>
</dbReference>
<evidence type="ECO:0000313" key="1">
    <source>
        <dbReference type="EMBL" id="PKY61416.1"/>
    </source>
</evidence>
<organism evidence="1 2">
    <name type="scientific">Rhizophagus irregularis</name>
    <dbReference type="NCBI Taxonomy" id="588596"/>
    <lineage>
        <taxon>Eukaryota</taxon>
        <taxon>Fungi</taxon>
        <taxon>Fungi incertae sedis</taxon>
        <taxon>Mucoromycota</taxon>
        <taxon>Glomeromycotina</taxon>
        <taxon>Glomeromycetes</taxon>
        <taxon>Glomerales</taxon>
        <taxon>Glomeraceae</taxon>
        <taxon>Rhizophagus</taxon>
    </lineage>
</organism>
<dbReference type="OrthoDB" id="10358364at2759"/>
<name>A0A2I1HRC7_9GLOM</name>
<comment type="caution">
    <text evidence="1">The sequence shown here is derived from an EMBL/GenBank/DDBJ whole genome shotgun (WGS) entry which is preliminary data.</text>
</comment>
<dbReference type="AlphaFoldDB" id="A0A2I1HRC7"/>
<keyword evidence="2" id="KW-1185">Reference proteome</keyword>
<sequence length="68" mass="7916">MEDKPPLLDGSSYKVAISQYFEEMSKLIRDTLKTRWPDLKFSIIMTNPTDLAKKLRKLCVNVHTMLCL</sequence>
<dbReference type="EMBL" id="LLXI01005322">
    <property type="protein sequence ID" value="PKY61416.1"/>
    <property type="molecule type" value="Genomic_DNA"/>
</dbReference>
<evidence type="ECO:0000313" key="2">
    <source>
        <dbReference type="Proteomes" id="UP000234323"/>
    </source>
</evidence>